<dbReference type="HOGENOM" id="CLU_121336_0_0_0"/>
<dbReference type="eggNOG" id="COG0655">
    <property type="taxonomic scope" value="Bacteria"/>
</dbReference>
<dbReference type="RefSeq" id="WP_012860248.1">
    <property type="nucleotide sequence ID" value="NC_013517.1"/>
</dbReference>
<evidence type="ECO:0000313" key="5">
    <source>
        <dbReference type="Proteomes" id="UP000000845"/>
    </source>
</evidence>
<keyword evidence="5" id="KW-1185">Reference proteome</keyword>
<dbReference type="InterPro" id="IPR051796">
    <property type="entry name" value="ISF_SsuE-like"/>
</dbReference>
<dbReference type="InterPro" id="IPR029039">
    <property type="entry name" value="Flavoprotein-like_sf"/>
</dbReference>
<keyword evidence="2" id="KW-0288">FMN</keyword>
<dbReference type="Proteomes" id="UP000000845">
    <property type="component" value="Chromosome"/>
</dbReference>
<sequence length="181" mass="21088">MNILYIIDNRVAGSTVAYVENFNKNRFGNNDNIKIFNLSEMTVNQCTGCFSCWLKTPGECIFKDSMEEIYFEIVKADIMILVSPIKTGFISGKIKTFLDRLIPLLLPYFEIINNEFHHTGRYENYPILGMILERTESTEDTDINTIKKFFERFSLNFHSKVEIFDVLEKEQEVLRNVTGNI</sequence>
<reference evidence="4 5" key="2">
    <citation type="journal article" date="2010" name="Stand. Genomic Sci.">
        <title>Complete genome sequence of Sebaldella termitidis type strain (NCTC 11300).</title>
        <authorList>
            <person name="Harmon-Smith M."/>
            <person name="Celia L."/>
            <person name="Chertkov O."/>
            <person name="Lapidus A."/>
            <person name="Copeland A."/>
            <person name="Glavina Del Rio T."/>
            <person name="Nolan M."/>
            <person name="Lucas S."/>
            <person name="Tice H."/>
            <person name="Cheng J.F."/>
            <person name="Han C."/>
            <person name="Detter J.C."/>
            <person name="Bruce D."/>
            <person name="Goodwin L."/>
            <person name="Pitluck S."/>
            <person name="Pati A."/>
            <person name="Liolios K."/>
            <person name="Ivanova N."/>
            <person name="Mavromatis K."/>
            <person name="Mikhailova N."/>
            <person name="Chen A."/>
            <person name="Palaniappan K."/>
            <person name="Land M."/>
            <person name="Hauser L."/>
            <person name="Chang Y.J."/>
            <person name="Jeffries C.D."/>
            <person name="Brettin T."/>
            <person name="Goker M."/>
            <person name="Beck B."/>
            <person name="Bristow J."/>
            <person name="Eisen J.A."/>
            <person name="Markowitz V."/>
            <person name="Hugenholtz P."/>
            <person name="Kyrpides N.C."/>
            <person name="Klenk H.P."/>
            <person name="Chen F."/>
        </authorList>
    </citation>
    <scope>NUCLEOTIDE SEQUENCE [LARGE SCALE GENOMIC DNA]</scope>
    <source>
        <strain evidence="5">ATCC 33386 / NCTC 11300</strain>
    </source>
</reference>
<protein>
    <submittedName>
        <fullName evidence="4">Multimeric flavodoxin WrbA-like protein</fullName>
    </submittedName>
</protein>
<dbReference type="STRING" id="526218.Sterm_0780"/>
<dbReference type="EMBL" id="CP001739">
    <property type="protein sequence ID" value="ACZ07652.1"/>
    <property type="molecule type" value="Genomic_DNA"/>
</dbReference>
<gene>
    <name evidence="4" type="ordered locus">Sterm_0780</name>
</gene>
<organism evidence="4 5">
    <name type="scientific">Sebaldella termitidis (strain ATCC 33386 / NCTC 11300)</name>
    <dbReference type="NCBI Taxonomy" id="526218"/>
    <lineage>
        <taxon>Bacteria</taxon>
        <taxon>Fusobacteriati</taxon>
        <taxon>Fusobacteriota</taxon>
        <taxon>Fusobacteriia</taxon>
        <taxon>Fusobacteriales</taxon>
        <taxon>Leptotrichiaceae</taxon>
        <taxon>Sebaldella</taxon>
    </lineage>
</organism>
<evidence type="ECO:0000313" key="4">
    <source>
        <dbReference type="EMBL" id="ACZ07652.1"/>
    </source>
</evidence>
<dbReference type="PANTHER" id="PTHR43278:SF2">
    <property type="entry name" value="IRON-SULFUR FLAVOPROTEIN"/>
    <property type="match status" value="1"/>
</dbReference>
<feature type="domain" description="NADPH-dependent FMN reductase-like" evidence="3">
    <location>
        <begin position="30"/>
        <end position="101"/>
    </location>
</feature>
<evidence type="ECO:0000259" key="3">
    <source>
        <dbReference type="Pfam" id="PF03358"/>
    </source>
</evidence>
<dbReference type="Pfam" id="PF03358">
    <property type="entry name" value="FMN_red"/>
    <property type="match status" value="1"/>
</dbReference>
<dbReference type="GO" id="GO:0016491">
    <property type="term" value="F:oxidoreductase activity"/>
    <property type="evidence" value="ECO:0007669"/>
    <property type="project" value="InterPro"/>
</dbReference>
<dbReference type="InterPro" id="IPR005025">
    <property type="entry name" value="FMN_Rdtase-like_dom"/>
</dbReference>
<keyword evidence="1" id="KW-0285">Flavoprotein</keyword>
<evidence type="ECO:0000256" key="1">
    <source>
        <dbReference type="ARBA" id="ARBA00022630"/>
    </source>
</evidence>
<dbReference type="SUPFAM" id="SSF52218">
    <property type="entry name" value="Flavoproteins"/>
    <property type="match status" value="1"/>
</dbReference>
<name>D1AQ74_SEBTE</name>
<dbReference type="KEGG" id="str:Sterm_0780"/>
<dbReference type="AlphaFoldDB" id="D1AQ74"/>
<proteinExistence type="predicted"/>
<evidence type="ECO:0000256" key="2">
    <source>
        <dbReference type="ARBA" id="ARBA00022643"/>
    </source>
</evidence>
<accession>D1AQ74</accession>
<dbReference type="Gene3D" id="3.40.50.360">
    <property type="match status" value="1"/>
</dbReference>
<reference evidence="5" key="1">
    <citation type="submission" date="2009-09" db="EMBL/GenBank/DDBJ databases">
        <title>The complete chromosome of Sebaldella termitidis ATCC 33386.</title>
        <authorList>
            <consortium name="US DOE Joint Genome Institute (JGI-PGF)"/>
            <person name="Lucas S."/>
            <person name="Copeland A."/>
            <person name="Lapidus A."/>
            <person name="Glavina del Rio T."/>
            <person name="Dalin E."/>
            <person name="Tice H."/>
            <person name="Bruce D."/>
            <person name="Goodwin L."/>
            <person name="Pitluck S."/>
            <person name="Kyrpides N."/>
            <person name="Mavromatis K."/>
            <person name="Ivanova N."/>
            <person name="Mikhailova N."/>
            <person name="Sims D."/>
            <person name="Meincke L."/>
            <person name="Brettin T."/>
            <person name="Detter J.C."/>
            <person name="Han C."/>
            <person name="Larimer F."/>
            <person name="Land M."/>
            <person name="Hauser L."/>
            <person name="Markowitz V."/>
            <person name="Cheng J.F."/>
            <person name="Hugenholtz P."/>
            <person name="Woyke T."/>
            <person name="Wu D."/>
            <person name="Eisen J.A."/>
        </authorList>
    </citation>
    <scope>NUCLEOTIDE SEQUENCE [LARGE SCALE GENOMIC DNA]</scope>
    <source>
        <strain evidence="5">ATCC 33386 / NCTC 11300</strain>
    </source>
</reference>
<dbReference type="PANTHER" id="PTHR43278">
    <property type="entry name" value="NAD(P)H-DEPENDENT FMN-CONTAINING OXIDOREDUCTASE YWQN-RELATED"/>
    <property type="match status" value="1"/>
</dbReference>